<protein>
    <recommendedName>
        <fullName evidence="3">STB6-like N-terminal domain-containing protein</fullName>
    </recommendedName>
</protein>
<sequence>MSLRPLVSSSEHKGQRDDESAHLRASAQKNMASSQLDRATPIPFDSKQITSTQTSLPVHQRRRVIIPDPVAFRYLEGDSCVIVAEQRRELRGYELYLVEQWACSRQSPTLVIVTYTGDEKHVVVVGVLSVPADEKAWSPKLRLYFKAIQQYHARPKETEYGELMVTNLSSFPSALTVIPVPDGDIRKHRKEFMVIEDLKRLGCSGRSGMTLSEPTGAAKAKFYQLYKTTEKMPFSDVVIELVKICQVALLLFGKLEQVYIDGLLCDVTETAIGDWWTEFGAEYYNIEPTDGILGPTTVAALLGLLMGARNRLSYFGAPVPKDVFDIDATEKGISYFQKYQKLERTRRLDRQTMHKLHTVTAKAAAGEGWGVQKAVKSTMTEIGGKRGEIVLGMVSGRDKGGIGDIETLDLDRFISLASGERAKWLWFGKPKRSTADNHEKPNPDMGNILFGKEDPPSQAKKTHTAPLEEEAAENRRREDTPTVYSTPAPGSAVSIGDSPGDKDAIRRGFKSVARDARSGLGRIKDAVYSGGGLRGHNSRLSKDESSESAITGPRSSVLSDSSTGVMTSPSSGPIPGQIGRAFTWKTKPEEYLSAMKRDKEIESAPASVALLGGIEETPTKESRMIPKANGYVQRPINEDFRRGPQAVEVRNEVAAAVGSSVANSVVAESDLQGPFVETEQQSNTLLPSLYRRHSIGVSRPPERRALNEARWARRLSFGDAEEAVLRWKEVIGLDQSVESDNIEALEKHGYLAELARSLYVDVLDIKQSIEPWTDSKVKSVVEIDDYYARQQEELQTLYDRLAEAYRRTKEDSQETIAAQRARITEALGEVGVQAAKLEYEINALVSRVQDVEEGVAQFEKQVDEVERRADELKIQLETESWLHWAVRTLTGIGTGPNITRPRQETQHQE</sequence>
<keyword evidence="1" id="KW-0175">Coiled coil</keyword>
<dbReference type="Pfam" id="PF25995">
    <property type="entry name" value="STB6_N"/>
    <property type="match status" value="1"/>
</dbReference>
<dbReference type="Proteomes" id="UP001369815">
    <property type="component" value="Unassembled WGS sequence"/>
</dbReference>
<dbReference type="AlphaFoldDB" id="A0AAX6MAJ5"/>
<feature type="region of interest" description="Disordered" evidence="2">
    <location>
        <begin position="1"/>
        <end position="37"/>
    </location>
</feature>
<proteinExistence type="predicted"/>
<reference evidence="4 5" key="1">
    <citation type="journal article" date="2024" name="Front Chem Biol">
        <title>Unveiling the potential of Daldinia eschscholtzii MFLUCC 19-0629 through bioactivity and bioinformatics studies for enhanced sustainable agriculture production.</title>
        <authorList>
            <person name="Brooks S."/>
            <person name="Weaver J.A."/>
            <person name="Klomchit A."/>
            <person name="Alharthi S.A."/>
            <person name="Onlamun T."/>
            <person name="Nurani R."/>
            <person name="Vong T.K."/>
            <person name="Alberti F."/>
            <person name="Greco C."/>
        </authorList>
    </citation>
    <scope>NUCLEOTIDE SEQUENCE [LARGE SCALE GENOMIC DNA]</scope>
    <source>
        <strain evidence="4">MFLUCC 19-0629</strain>
    </source>
</reference>
<evidence type="ECO:0000313" key="5">
    <source>
        <dbReference type="Proteomes" id="UP001369815"/>
    </source>
</evidence>
<feature type="compositionally biased region" description="Basic and acidic residues" evidence="2">
    <location>
        <begin position="10"/>
        <end position="22"/>
    </location>
</feature>
<evidence type="ECO:0000256" key="1">
    <source>
        <dbReference type="SAM" id="Coils"/>
    </source>
</evidence>
<keyword evidence="5" id="KW-1185">Reference proteome</keyword>
<accession>A0AAX6MAJ5</accession>
<dbReference type="InterPro" id="IPR038919">
    <property type="entry name" value="STB2/STB2"/>
</dbReference>
<feature type="compositionally biased region" description="Polar residues" evidence="2">
    <location>
        <begin position="27"/>
        <end position="37"/>
    </location>
</feature>
<evidence type="ECO:0000313" key="4">
    <source>
        <dbReference type="EMBL" id="KAK6949222.1"/>
    </source>
</evidence>
<name>A0AAX6MAJ5_9PEZI</name>
<evidence type="ECO:0000256" key="2">
    <source>
        <dbReference type="SAM" id="MobiDB-lite"/>
    </source>
</evidence>
<feature type="region of interest" description="Disordered" evidence="2">
    <location>
        <begin position="431"/>
        <end position="502"/>
    </location>
</feature>
<feature type="compositionally biased region" description="Polar residues" evidence="2">
    <location>
        <begin position="547"/>
        <end position="571"/>
    </location>
</feature>
<feature type="region of interest" description="Disordered" evidence="2">
    <location>
        <begin position="529"/>
        <end position="579"/>
    </location>
</feature>
<comment type="caution">
    <text evidence="4">The sequence shown here is derived from an EMBL/GenBank/DDBJ whole genome shotgun (WGS) entry which is preliminary data.</text>
</comment>
<dbReference type="PANTHER" id="PTHR31011:SF2">
    <property type="entry name" value="PROTEIN STB2-RELATED"/>
    <property type="match status" value="1"/>
</dbReference>
<dbReference type="EMBL" id="JBANMG010000009">
    <property type="protein sequence ID" value="KAK6949222.1"/>
    <property type="molecule type" value="Genomic_DNA"/>
</dbReference>
<dbReference type="PANTHER" id="PTHR31011">
    <property type="entry name" value="PROTEIN STB2-RELATED"/>
    <property type="match status" value="1"/>
</dbReference>
<gene>
    <name evidence="4" type="ORF">Daesc_009296</name>
</gene>
<feature type="domain" description="STB6-like N-terminal" evidence="3">
    <location>
        <begin position="63"/>
        <end position="201"/>
    </location>
</feature>
<organism evidence="4 5">
    <name type="scientific">Daldinia eschscholtzii</name>
    <dbReference type="NCBI Taxonomy" id="292717"/>
    <lineage>
        <taxon>Eukaryota</taxon>
        <taxon>Fungi</taxon>
        <taxon>Dikarya</taxon>
        <taxon>Ascomycota</taxon>
        <taxon>Pezizomycotina</taxon>
        <taxon>Sordariomycetes</taxon>
        <taxon>Xylariomycetidae</taxon>
        <taxon>Xylariales</taxon>
        <taxon>Hypoxylaceae</taxon>
        <taxon>Daldinia</taxon>
    </lineage>
</organism>
<feature type="compositionally biased region" description="Basic and acidic residues" evidence="2">
    <location>
        <begin position="433"/>
        <end position="442"/>
    </location>
</feature>
<feature type="coiled-coil region" evidence="1">
    <location>
        <begin position="787"/>
        <end position="882"/>
    </location>
</feature>
<evidence type="ECO:0000259" key="3">
    <source>
        <dbReference type="Pfam" id="PF25995"/>
    </source>
</evidence>
<dbReference type="GO" id="GO:0070822">
    <property type="term" value="C:Sin3-type complex"/>
    <property type="evidence" value="ECO:0007669"/>
    <property type="project" value="TreeGrafter"/>
</dbReference>
<dbReference type="InterPro" id="IPR059025">
    <property type="entry name" value="STB6_N"/>
</dbReference>